<sequence length="246" mass="29745">MNKKNIETLLFYLMFTKAINAILKYTHNLNLEHLIILNEIINYHQVQHQGIYMEDLIKKVDLSKRNVRYHLEQLYHLKWIIKLRDEVDQRRILILPITRYQEKLHMLFCEVEELLKVRYLNKYEEFNILVELPYITILYQALNQVKLVGDRFDLTLDEIFLLGKLTTHQEVSSLKAFHSFSHHDLICINSIINGLYQKGYIIKYRKPEDERMVYIKLLDSQLNKTERLFVECYNEFQAEMKSIFIT</sequence>
<dbReference type="EMBL" id="PYZI01000006">
    <property type="protein sequence ID" value="PTF14014.1"/>
    <property type="molecule type" value="Genomic_DNA"/>
</dbReference>
<accession>A0ABX5I189</accession>
<protein>
    <recommendedName>
        <fullName evidence="6">Transcriptional regulator SarA/SarZ/Rot-like helix-turn-helix domain-containing protein</fullName>
    </recommendedName>
</protein>
<dbReference type="SUPFAM" id="SSF46785">
    <property type="entry name" value="Winged helix' DNA-binding domain"/>
    <property type="match status" value="2"/>
</dbReference>
<dbReference type="PANTHER" id="PTHR33164:SF5">
    <property type="entry name" value="ORGANIC HYDROPEROXIDE RESISTANCE TRANSCRIPTIONAL REGULATOR"/>
    <property type="match status" value="1"/>
</dbReference>
<evidence type="ECO:0000256" key="4">
    <source>
        <dbReference type="ARBA" id="ARBA00023125"/>
    </source>
</evidence>
<evidence type="ECO:0000256" key="3">
    <source>
        <dbReference type="ARBA" id="ARBA00023015"/>
    </source>
</evidence>
<proteinExistence type="predicted"/>
<dbReference type="Proteomes" id="UP000242088">
    <property type="component" value="Unassembled WGS sequence"/>
</dbReference>
<dbReference type="PANTHER" id="PTHR33164">
    <property type="entry name" value="TRANSCRIPTIONAL REGULATOR, MARR FAMILY"/>
    <property type="match status" value="1"/>
</dbReference>
<dbReference type="InterPro" id="IPR036388">
    <property type="entry name" value="WH-like_DNA-bd_sf"/>
</dbReference>
<comment type="subcellular location">
    <subcellularLocation>
        <location evidence="1">Cytoplasm</location>
    </subcellularLocation>
</comment>
<keyword evidence="8" id="KW-1185">Reference proteome</keyword>
<organism evidence="7 8">
    <name type="scientific">Staphylococcus devriesei</name>
    <dbReference type="NCBI Taxonomy" id="586733"/>
    <lineage>
        <taxon>Bacteria</taxon>
        <taxon>Bacillati</taxon>
        <taxon>Bacillota</taxon>
        <taxon>Bacilli</taxon>
        <taxon>Bacillales</taxon>
        <taxon>Staphylococcaceae</taxon>
        <taxon>Staphylococcus</taxon>
    </lineage>
</organism>
<dbReference type="Pfam" id="PF22381">
    <property type="entry name" value="Staph_reg_Sar_Rot"/>
    <property type="match status" value="2"/>
</dbReference>
<evidence type="ECO:0000313" key="8">
    <source>
        <dbReference type="Proteomes" id="UP000242088"/>
    </source>
</evidence>
<dbReference type="InterPro" id="IPR036390">
    <property type="entry name" value="WH_DNA-bd_sf"/>
</dbReference>
<evidence type="ECO:0000313" key="7">
    <source>
        <dbReference type="EMBL" id="PTF14014.1"/>
    </source>
</evidence>
<dbReference type="RefSeq" id="WP_107522269.1">
    <property type="nucleotide sequence ID" value="NZ_CP130489.1"/>
</dbReference>
<evidence type="ECO:0000259" key="6">
    <source>
        <dbReference type="Pfam" id="PF22381"/>
    </source>
</evidence>
<evidence type="ECO:0000256" key="5">
    <source>
        <dbReference type="ARBA" id="ARBA00023163"/>
    </source>
</evidence>
<feature type="domain" description="Transcriptional regulator SarA/SarZ/Rot-like helix-turn-helix" evidence="6">
    <location>
        <begin position="148"/>
        <end position="227"/>
    </location>
</feature>
<dbReference type="Gene3D" id="1.10.10.10">
    <property type="entry name" value="Winged helix-like DNA-binding domain superfamily/Winged helix DNA-binding domain"/>
    <property type="match status" value="2"/>
</dbReference>
<evidence type="ECO:0000256" key="2">
    <source>
        <dbReference type="ARBA" id="ARBA00022490"/>
    </source>
</evidence>
<dbReference type="InterPro" id="IPR039422">
    <property type="entry name" value="MarR/SlyA-like"/>
</dbReference>
<keyword evidence="4" id="KW-0238">DNA-binding</keyword>
<keyword evidence="2" id="KW-0963">Cytoplasm</keyword>
<dbReference type="InterPro" id="IPR055166">
    <property type="entry name" value="Transc_reg_Sar_Rot_HTH"/>
</dbReference>
<comment type="caution">
    <text evidence="7">The sequence shown here is derived from an EMBL/GenBank/DDBJ whole genome shotgun (WGS) entry which is preliminary data.</text>
</comment>
<evidence type="ECO:0000256" key="1">
    <source>
        <dbReference type="ARBA" id="ARBA00004496"/>
    </source>
</evidence>
<keyword evidence="5" id="KW-0804">Transcription</keyword>
<feature type="domain" description="Transcriptional regulator SarA/SarZ/Rot-like helix-turn-helix" evidence="6">
    <location>
        <begin position="22"/>
        <end position="95"/>
    </location>
</feature>
<gene>
    <name evidence="7" type="ORF">BUY47_06550</name>
</gene>
<name>A0ABX5I189_9STAP</name>
<keyword evidence="3" id="KW-0805">Transcription regulation</keyword>
<reference evidence="7 8" key="1">
    <citation type="journal article" date="2016" name="Front. Microbiol.">
        <title>Comprehensive Phylogenetic Analysis of Bovine Non-aureus Staphylococci Species Based on Whole-Genome Sequencing.</title>
        <authorList>
            <person name="Naushad S."/>
            <person name="Barkema H.W."/>
            <person name="Luby C."/>
            <person name="Condas L.A."/>
            <person name="Nobrega D.B."/>
            <person name="Carson D.A."/>
            <person name="De Buck J."/>
        </authorList>
    </citation>
    <scope>NUCLEOTIDE SEQUENCE [LARGE SCALE GENOMIC DNA]</scope>
    <source>
        <strain evidence="7 8">SNUC 1409</strain>
    </source>
</reference>